<dbReference type="Proteomes" id="UP001530400">
    <property type="component" value="Unassembled WGS sequence"/>
</dbReference>
<dbReference type="PANTHER" id="PTHR43642">
    <property type="entry name" value="HYBRID SIGNAL TRANSDUCTION HISTIDINE KINASE G"/>
    <property type="match status" value="1"/>
</dbReference>
<comment type="caution">
    <text evidence="1">The sequence shown here is derived from an EMBL/GenBank/DDBJ whole genome shotgun (WGS) entry which is preliminary data.</text>
</comment>
<evidence type="ECO:0000313" key="2">
    <source>
        <dbReference type="Proteomes" id="UP001530400"/>
    </source>
</evidence>
<dbReference type="InterPro" id="IPR053159">
    <property type="entry name" value="Hybrid_Histidine_Kinase"/>
</dbReference>
<proteinExistence type="predicted"/>
<evidence type="ECO:0008006" key="3">
    <source>
        <dbReference type="Google" id="ProtNLM"/>
    </source>
</evidence>
<dbReference type="EMBL" id="JALLPJ020001047">
    <property type="protein sequence ID" value="KAL3777401.1"/>
    <property type="molecule type" value="Genomic_DNA"/>
</dbReference>
<dbReference type="InterPro" id="IPR011990">
    <property type="entry name" value="TPR-like_helical_dom_sf"/>
</dbReference>
<gene>
    <name evidence="1" type="ORF">ACHAWO_008842</name>
</gene>
<reference evidence="1 2" key="1">
    <citation type="submission" date="2024-10" db="EMBL/GenBank/DDBJ databases">
        <title>Updated reference genomes for cyclostephanoid diatoms.</title>
        <authorList>
            <person name="Roberts W.R."/>
            <person name="Alverson A.J."/>
        </authorList>
    </citation>
    <scope>NUCLEOTIDE SEQUENCE [LARGE SCALE GENOMIC DNA]</scope>
    <source>
        <strain evidence="1 2">AJA010-31</strain>
    </source>
</reference>
<protein>
    <recommendedName>
        <fullName evidence="3">Orc1-like AAA ATPase domain-containing protein</fullName>
    </recommendedName>
</protein>
<dbReference type="SUPFAM" id="SSF48452">
    <property type="entry name" value="TPR-like"/>
    <property type="match status" value="1"/>
</dbReference>
<keyword evidence="2" id="KW-1185">Reference proteome</keyword>
<name>A0ABD3NQP5_9STRA</name>
<dbReference type="AlphaFoldDB" id="A0ABD3NQP5"/>
<dbReference type="PANTHER" id="PTHR43642:SF1">
    <property type="entry name" value="HYBRID SIGNAL TRANSDUCTION HISTIDINE KINASE G"/>
    <property type="match status" value="1"/>
</dbReference>
<evidence type="ECO:0000313" key="1">
    <source>
        <dbReference type="EMBL" id="KAL3777401.1"/>
    </source>
</evidence>
<accession>A0ABD3NQP5</accession>
<organism evidence="1 2">
    <name type="scientific">Cyclotella atomus</name>
    <dbReference type="NCBI Taxonomy" id="382360"/>
    <lineage>
        <taxon>Eukaryota</taxon>
        <taxon>Sar</taxon>
        <taxon>Stramenopiles</taxon>
        <taxon>Ochrophyta</taxon>
        <taxon>Bacillariophyta</taxon>
        <taxon>Coscinodiscophyceae</taxon>
        <taxon>Thalassiosirophycidae</taxon>
        <taxon>Stephanodiscales</taxon>
        <taxon>Stephanodiscaceae</taxon>
        <taxon>Cyclotella</taxon>
    </lineage>
</organism>
<sequence>MKNESDWARCIISKLQASLSQGDSSLLVNIIPKLGLVLGTYSSSITSEINCQNALQRLHHLIHQFVEVITLNSPMPVTLVLDDLQWVDDLSLSILCQILRKHKSLFFIGCCRDNKMAQDHSFSKMLEMLQLEANVTTVTLRRIEDSVVNEMISELLHLSPRIVSPLARIVHNRTKGNALFMIQLLQSLYSDGLLRLDYAKRRWTWDIPSICSTKLPENVATCFLNEIGKLPPNVQAALHVLSLFGSYAKLTYLSTLENEFGLRLIADLFEAEGLVMNINGKFQFCHNAIQEACYHSVGDEVRLKNHITYGRALAEHSIRTGDDDMIFAAVNQLNISGPEWISNPADFSSFAIFNLIAGKTALHMSEFTTSYHLFGCGIAFLPNNHWVEHYDLSLQLFDHACKAALSCGKINDLHLLSDQVTNHAKCFADKLNAHFEVLTSLANSSRSEALEMGLELLKDLGEDMPTNLSEKELAAEVKEILGTMTPDFDLLNHNLMDDANKLVTMKFLSQLQWIAHTAKPALHPFVICRAVQLSIVHGLAPSSPAAFAWFGTFLAKLGNINSGIWFTSLAKRLLSRVDGYEVKGTVLGLAAELQSFAEPVQSTRDLQREALSASFETGDTHSACLIQLQYIINLLWTGEQLSVTREEISKAIATMKDFDHQLALLFVLLVQRSVDALVFGAEQGGEVSERIDEDGNAHQKKALSFHNLYLSFVLDRNYLLECCIDFFKYKTQHAFLTYADCMRDFIPGLAAFRVYRMTGNSEWLKKAGKCTEEIRVLNQKGSKWNFEHKMKLMEAEEHFSSGDCAKAKESYLEAISLARAHKFPNDEALSCELVARFFSDLGDMKSSKEYFLLAHKKYSDWGACAKAAYLMTVIEEKFDQSTSVNQARQYESGVTCKTNCLM</sequence>